<dbReference type="OrthoDB" id="70468at2"/>
<evidence type="ECO:0000313" key="1">
    <source>
        <dbReference type="EMBL" id="AZI45364.1"/>
    </source>
</evidence>
<accession>A0A3G8YS70</accession>
<reference evidence="1 2" key="1">
    <citation type="submission" date="2018-11" db="EMBL/GenBank/DDBJ databases">
        <title>Deinococcus shelandsis sp. nov., isolated from South Shetland Islands soil of Antarctica.</title>
        <authorList>
            <person name="Tian J."/>
        </authorList>
    </citation>
    <scope>NUCLEOTIDE SEQUENCE [LARGE SCALE GENOMIC DNA]</scope>
    <source>
        <strain evidence="1 2">S14-83T</strain>
        <plasmid evidence="1 2">unnamed5</plasmid>
    </source>
</reference>
<name>A0A3G8YS70_9DEIO</name>
<geneLocation type="plasmid" evidence="1 2">
    <name>unnamed5</name>
</geneLocation>
<dbReference type="Proteomes" id="UP000276417">
    <property type="component" value="Plasmid unnamed5"/>
</dbReference>
<dbReference type="KEGG" id="dph:EHF33_20860"/>
<dbReference type="EMBL" id="CP034189">
    <property type="protein sequence ID" value="AZI45364.1"/>
    <property type="molecule type" value="Genomic_DNA"/>
</dbReference>
<gene>
    <name evidence="1" type="ORF">EHF33_20860</name>
</gene>
<keyword evidence="1" id="KW-0614">Plasmid</keyword>
<keyword evidence="2" id="KW-1185">Reference proteome</keyword>
<organism evidence="1 2">
    <name type="scientific">Deinococcus psychrotolerans</name>
    <dbReference type="NCBI Taxonomy" id="2489213"/>
    <lineage>
        <taxon>Bacteria</taxon>
        <taxon>Thermotogati</taxon>
        <taxon>Deinococcota</taxon>
        <taxon>Deinococci</taxon>
        <taxon>Deinococcales</taxon>
        <taxon>Deinococcaceae</taxon>
        <taxon>Deinococcus</taxon>
    </lineage>
</organism>
<evidence type="ECO:0000313" key="2">
    <source>
        <dbReference type="Proteomes" id="UP000276417"/>
    </source>
</evidence>
<dbReference type="AlphaFoldDB" id="A0A3G8YS70"/>
<protein>
    <submittedName>
        <fullName evidence="1">Uncharacterized protein</fullName>
    </submittedName>
</protein>
<proteinExistence type="predicted"/>
<dbReference type="RefSeq" id="WP_124875899.1">
    <property type="nucleotide sequence ID" value="NZ_CP034189.1"/>
</dbReference>
<sequence>MIDHEIFLAEWAVLEDRFQTRHNQETMARYLEALDAELSVPQLKTACVRAFRHETFFPSPQCLIDHALGDFLTRAEEAWDGIMSRLCGGHDVLTEPNTLERQVLVKIGGGKMLVEASDYGRRDMREQFQRRYARALREKDAAQGAVTLKPVAPEAELPRALEGPRGKTVNFLKMASRAGIAVTVPSADQAAD</sequence>